<dbReference type="AlphaFoldDB" id="A0AAD6BVR8"/>
<evidence type="ECO:0000256" key="5">
    <source>
        <dbReference type="ARBA" id="ARBA00022692"/>
    </source>
</evidence>
<evidence type="ECO:0000256" key="8">
    <source>
        <dbReference type="ARBA" id="ARBA00023065"/>
    </source>
</evidence>
<dbReference type="GeneID" id="81602596"/>
<evidence type="ECO:0000256" key="3">
    <source>
        <dbReference type="ARBA" id="ARBA00022448"/>
    </source>
</evidence>
<comment type="similarity">
    <text evidence="2">Belongs to the major facilitator superfamily.</text>
</comment>
<feature type="transmembrane region" description="Helical" evidence="10">
    <location>
        <begin position="449"/>
        <end position="474"/>
    </location>
</feature>
<keyword evidence="9 10" id="KW-0472">Membrane</keyword>
<gene>
    <name evidence="11" type="ORF">N7458_008971</name>
</gene>
<dbReference type="GO" id="GO:0006826">
    <property type="term" value="P:iron ion transport"/>
    <property type="evidence" value="ECO:0007669"/>
    <property type="project" value="UniProtKB-KW"/>
</dbReference>
<evidence type="ECO:0000256" key="4">
    <source>
        <dbReference type="ARBA" id="ARBA00022496"/>
    </source>
</evidence>
<evidence type="ECO:0000256" key="6">
    <source>
        <dbReference type="ARBA" id="ARBA00022989"/>
    </source>
</evidence>
<keyword evidence="3" id="KW-0813">Transport</keyword>
<dbReference type="Proteomes" id="UP001213681">
    <property type="component" value="Unassembled WGS sequence"/>
</dbReference>
<evidence type="ECO:0000256" key="7">
    <source>
        <dbReference type="ARBA" id="ARBA00023004"/>
    </source>
</evidence>
<dbReference type="Gene3D" id="1.20.1250.20">
    <property type="entry name" value="MFS general substrate transporter like domains"/>
    <property type="match status" value="2"/>
</dbReference>
<feature type="transmembrane region" description="Helical" evidence="10">
    <location>
        <begin position="424"/>
        <end position="443"/>
    </location>
</feature>
<evidence type="ECO:0000256" key="9">
    <source>
        <dbReference type="ARBA" id="ARBA00023136"/>
    </source>
</evidence>
<dbReference type="GO" id="GO:0005886">
    <property type="term" value="C:plasma membrane"/>
    <property type="evidence" value="ECO:0007669"/>
    <property type="project" value="TreeGrafter"/>
</dbReference>
<evidence type="ECO:0000256" key="10">
    <source>
        <dbReference type="SAM" id="Phobius"/>
    </source>
</evidence>
<reference evidence="11" key="2">
    <citation type="journal article" date="2023" name="IMA Fungus">
        <title>Comparative genomic study of the Penicillium genus elucidates a diverse pangenome and 15 lateral gene transfer events.</title>
        <authorList>
            <person name="Petersen C."/>
            <person name="Sorensen T."/>
            <person name="Nielsen M.R."/>
            <person name="Sondergaard T.E."/>
            <person name="Sorensen J.L."/>
            <person name="Fitzpatrick D.A."/>
            <person name="Frisvad J.C."/>
            <person name="Nielsen K.L."/>
        </authorList>
    </citation>
    <scope>NUCLEOTIDE SEQUENCE</scope>
    <source>
        <strain evidence="11">IBT 16125</strain>
    </source>
</reference>
<keyword evidence="5 10" id="KW-0812">Transmembrane</keyword>
<feature type="transmembrane region" description="Helical" evidence="10">
    <location>
        <begin position="113"/>
        <end position="132"/>
    </location>
</feature>
<evidence type="ECO:0000256" key="1">
    <source>
        <dbReference type="ARBA" id="ARBA00004141"/>
    </source>
</evidence>
<evidence type="ECO:0000313" key="11">
    <source>
        <dbReference type="EMBL" id="KAJ5437973.1"/>
    </source>
</evidence>
<feature type="transmembrane region" description="Helical" evidence="10">
    <location>
        <begin position="395"/>
        <end position="417"/>
    </location>
</feature>
<feature type="transmembrane region" description="Helical" evidence="10">
    <location>
        <begin position="233"/>
        <end position="254"/>
    </location>
</feature>
<dbReference type="EMBL" id="JAPVEA010000008">
    <property type="protein sequence ID" value="KAJ5437973.1"/>
    <property type="molecule type" value="Genomic_DNA"/>
</dbReference>
<reference evidence="11" key="1">
    <citation type="submission" date="2022-12" db="EMBL/GenBank/DDBJ databases">
        <authorList>
            <person name="Petersen C."/>
        </authorList>
    </citation>
    <scope>NUCLEOTIDE SEQUENCE</scope>
    <source>
        <strain evidence="11">IBT 16125</strain>
    </source>
</reference>
<feature type="transmembrane region" description="Helical" evidence="10">
    <location>
        <begin position="486"/>
        <end position="510"/>
    </location>
</feature>
<dbReference type="FunFam" id="1.20.1250.20:FF:000284">
    <property type="entry name" value="Siderophore iron transporter mirB"/>
    <property type="match status" value="1"/>
</dbReference>
<sequence>MGFRNVFRRQTTEDTLTHVDVTPAEDSKRDIPADAVAAENNGAVDADQPVQTPEEELHRGVHDMEAMTSTWSKGALIAVFLNIWLLYFTNAFQSSILYSLIPYLTSQWESHSLLNTIYIVADAITAACYVPLGRMMDVWGRAEGFLFMTICATVGLIMMAACNNLATFCAAYVFYSLGFGGMTYCVDVITADASMLKSRGLAYAFTSSPYIITAFAGSKAADDALGDNGIGLRWPFGIFAIIFPLVATPLYCVLKYNIQKAVKAGHVVKTRSGRTIFQSIWFYIVEFDAMGVLLFSVGLVLFFLPFDIAGSAPSSWDTPYIIAMLVVGFVLLFVFIIWETWITPKPLLQYGFLYNRTVIGACLLDATYQLSYYCWDNYFSSFLQVVNDLSVAEAGYVGNTFDVVSGVLLLIVGVAIRKTGRFKWLLWISVPLYIFAQGLMIYFRRPNQSVGYLVMCQVFISIGGSVFIIVEQLAILSAVDHQHVAAVLALLNVVGTVGDAMGATISSAIWQNTYPNALKMYLPESAMDNFEMIYEDIDTQLSYAVGTPTRLAIQHAYGYAQTRMLAVGTGIMVLAFFWTMMIKNIDLKKVPQVKGMVF</sequence>
<dbReference type="RefSeq" id="XP_056761202.1">
    <property type="nucleotide sequence ID" value="XM_056912353.1"/>
</dbReference>
<feature type="transmembrane region" description="Helical" evidence="10">
    <location>
        <begin position="172"/>
        <end position="189"/>
    </location>
</feature>
<evidence type="ECO:0000256" key="2">
    <source>
        <dbReference type="ARBA" id="ARBA00008335"/>
    </source>
</evidence>
<comment type="subcellular location">
    <subcellularLocation>
        <location evidence="1">Membrane</location>
        <topology evidence="1">Multi-pass membrane protein</topology>
    </subcellularLocation>
</comment>
<dbReference type="PANTHER" id="PTHR23501">
    <property type="entry name" value="MAJOR FACILITATOR SUPERFAMILY"/>
    <property type="match status" value="1"/>
</dbReference>
<feature type="transmembrane region" description="Helical" evidence="10">
    <location>
        <begin position="280"/>
        <end position="306"/>
    </location>
</feature>
<dbReference type="PANTHER" id="PTHR23501:SF50">
    <property type="entry name" value="MFS SIDEROCHROME IRON TRANSPORTER MIRB (AFU_ORTHOLOGUE AFUA_3G03640)-RELATED"/>
    <property type="match status" value="1"/>
</dbReference>
<comment type="caution">
    <text evidence="11">The sequence shown here is derived from an EMBL/GenBank/DDBJ whole genome shotgun (WGS) entry which is preliminary data.</text>
</comment>
<keyword evidence="6 10" id="KW-1133">Transmembrane helix</keyword>
<organism evidence="11 12">
    <name type="scientific">Penicillium daleae</name>
    <dbReference type="NCBI Taxonomy" id="63821"/>
    <lineage>
        <taxon>Eukaryota</taxon>
        <taxon>Fungi</taxon>
        <taxon>Dikarya</taxon>
        <taxon>Ascomycota</taxon>
        <taxon>Pezizomycotina</taxon>
        <taxon>Eurotiomycetes</taxon>
        <taxon>Eurotiomycetidae</taxon>
        <taxon>Eurotiales</taxon>
        <taxon>Aspergillaceae</taxon>
        <taxon>Penicillium</taxon>
    </lineage>
</organism>
<dbReference type="InterPro" id="IPR011701">
    <property type="entry name" value="MFS"/>
</dbReference>
<evidence type="ECO:0000313" key="12">
    <source>
        <dbReference type="Proteomes" id="UP001213681"/>
    </source>
</evidence>
<keyword evidence="7" id="KW-0408">Iron</keyword>
<dbReference type="InterPro" id="IPR036259">
    <property type="entry name" value="MFS_trans_sf"/>
</dbReference>
<dbReference type="GO" id="GO:0010106">
    <property type="term" value="P:cellular response to iron ion starvation"/>
    <property type="evidence" value="ECO:0007669"/>
    <property type="project" value="UniProtKB-ARBA"/>
</dbReference>
<dbReference type="FunFam" id="1.20.1250.20:FF:000302">
    <property type="entry name" value="MFS siderochrome iron transporter MirB"/>
    <property type="match status" value="1"/>
</dbReference>
<keyword evidence="4" id="KW-0410">Iron transport</keyword>
<feature type="transmembrane region" description="Helical" evidence="10">
    <location>
        <begin position="144"/>
        <end position="166"/>
    </location>
</feature>
<feature type="transmembrane region" description="Helical" evidence="10">
    <location>
        <begin position="318"/>
        <end position="341"/>
    </location>
</feature>
<feature type="transmembrane region" description="Helical" evidence="10">
    <location>
        <begin position="201"/>
        <end position="221"/>
    </location>
</feature>
<feature type="transmembrane region" description="Helical" evidence="10">
    <location>
        <begin position="564"/>
        <end position="582"/>
    </location>
</feature>
<name>A0AAD6BVR8_9EURO</name>
<accession>A0AAD6BVR8</accession>
<keyword evidence="12" id="KW-1185">Reference proteome</keyword>
<dbReference type="GO" id="GO:0022857">
    <property type="term" value="F:transmembrane transporter activity"/>
    <property type="evidence" value="ECO:0007669"/>
    <property type="project" value="InterPro"/>
</dbReference>
<dbReference type="Pfam" id="PF07690">
    <property type="entry name" value="MFS_1"/>
    <property type="match status" value="1"/>
</dbReference>
<dbReference type="SUPFAM" id="SSF103473">
    <property type="entry name" value="MFS general substrate transporter"/>
    <property type="match status" value="1"/>
</dbReference>
<protein>
    <submittedName>
        <fullName evidence="11">MFS siderophore iron transporter</fullName>
    </submittedName>
</protein>
<proteinExistence type="inferred from homology"/>
<feature type="transmembrane region" description="Helical" evidence="10">
    <location>
        <begin position="353"/>
        <end position="375"/>
    </location>
</feature>
<keyword evidence="8" id="KW-0406">Ion transport</keyword>
<feature type="transmembrane region" description="Helical" evidence="10">
    <location>
        <begin position="74"/>
        <end position="101"/>
    </location>
</feature>